<evidence type="ECO:0000256" key="5">
    <source>
        <dbReference type="PROSITE-ProRule" id="PRU00221"/>
    </source>
</evidence>
<evidence type="ECO:0000256" key="1">
    <source>
        <dbReference type="ARBA" id="ARBA00007625"/>
    </source>
</evidence>
<dbReference type="PROSITE" id="PS50082">
    <property type="entry name" value="WD_REPEATS_2"/>
    <property type="match status" value="2"/>
</dbReference>
<accession>A0AAJ6QQM6</accession>
<sequence>MSPMKETSPPAKKRRAEEETVEEEEGERSKDDEGEDDWESEDEVDEDVDVVDEDSEDEEDSDDGESDTPTPAEDAFDEDHDVPPPLNLESNPCCLSMHPSEDLVALGTIEGEIMVYNYSTQGNTLKSKVKAHKKASRGIKYNADGKLLFSISKDKSIKVIDAEEMKTVSDIKNAHLSSLYAFSFIDDWLFATGDEDGAVRIWDHRTSDKSPVHEFKESEDYIADLLIEPEKKKVLLAASAEGTLTAFDIRKKKTIMQSEVFDEEFLSLALVKDKKIVCGGSDGSFEIFNWEEFGYIVNAMKSISKASIDSMVALSDSVVVYGCGDGNIRAANFFPNKPLGIIGKHSEFPVLTIAADREKKLVASTSGEPFVKFWSVEGLEEKASMKRGKGQDLKMAMNTKKNNFFAGLLDDPAD</sequence>
<dbReference type="InterPro" id="IPR001680">
    <property type="entry name" value="WD40_rpt"/>
</dbReference>
<keyword evidence="2 5" id="KW-0853">WD repeat</keyword>
<name>A0AAJ6QQM6_9ACAR</name>
<protein>
    <recommendedName>
        <fullName evidence="4">WD repeat-containing protein 55 homolog</fullName>
    </recommendedName>
</protein>
<keyword evidence="3" id="KW-0677">Repeat</keyword>
<evidence type="ECO:0000256" key="4">
    <source>
        <dbReference type="ARBA" id="ARBA00023478"/>
    </source>
</evidence>
<gene>
    <name evidence="8" type="primary">LOC100908682</name>
</gene>
<dbReference type="GeneID" id="100908682"/>
<feature type="region of interest" description="Disordered" evidence="6">
    <location>
        <begin position="1"/>
        <end position="90"/>
    </location>
</feature>
<feature type="repeat" description="WD" evidence="5">
    <location>
        <begin position="129"/>
        <end position="170"/>
    </location>
</feature>
<dbReference type="InterPro" id="IPR015943">
    <property type="entry name" value="WD40/YVTN_repeat-like_dom_sf"/>
</dbReference>
<dbReference type="PANTHER" id="PTHR44019:SF20">
    <property type="entry name" value="WD REPEAT-CONTAINING PROTEIN 55"/>
    <property type="match status" value="1"/>
</dbReference>
<dbReference type="SMART" id="SM00320">
    <property type="entry name" value="WD40"/>
    <property type="match status" value="5"/>
</dbReference>
<evidence type="ECO:0000313" key="8">
    <source>
        <dbReference type="RefSeq" id="XP_003740725.1"/>
    </source>
</evidence>
<dbReference type="InterPro" id="IPR050505">
    <property type="entry name" value="WDR55/POC1"/>
</dbReference>
<dbReference type="InterPro" id="IPR036322">
    <property type="entry name" value="WD40_repeat_dom_sf"/>
</dbReference>
<evidence type="ECO:0000256" key="3">
    <source>
        <dbReference type="ARBA" id="ARBA00022737"/>
    </source>
</evidence>
<dbReference type="RefSeq" id="XP_003740725.1">
    <property type="nucleotide sequence ID" value="XM_003740677.2"/>
</dbReference>
<evidence type="ECO:0000256" key="2">
    <source>
        <dbReference type="ARBA" id="ARBA00022574"/>
    </source>
</evidence>
<dbReference type="Pfam" id="PF24796">
    <property type="entry name" value="WDR55"/>
    <property type="match status" value="1"/>
</dbReference>
<proteinExistence type="inferred from homology"/>
<dbReference type="Gene3D" id="2.130.10.10">
    <property type="entry name" value="YVTN repeat-like/Quinoprotein amine dehydrogenase"/>
    <property type="match status" value="1"/>
</dbReference>
<reference evidence="8" key="1">
    <citation type="submission" date="2025-08" db="UniProtKB">
        <authorList>
            <consortium name="RefSeq"/>
        </authorList>
    </citation>
    <scope>IDENTIFICATION</scope>
</reference>
<feature type="repeat" description="WD" evidence="5">
    <location>
        <begin position="172"/>
        <end position="212"/>
    </location>
</feature>
<keyword evidence="7" id="KW-1185">Reference proteome</keyword>
<dbReference type="KEGG" id="goe:100908682"/>
<dbReference type="PANTHER" id="PTHR44019">
    <property type="entry name" value="WD REPEAT-CONTAINING PROTEIN 55"/>
    <property type="match status" value="1"/>
</dbReference>
<organism evidence="7 8">
    <name type="scientific">Galendromus occidentalis</name>
    <name type="common">western predatory mite</name>
    <dbReference type="NCBI Taxonomy" id="34638"/>
    <lineage>
        <taxon>Eukaryota</taxon>
        <taxon>Metazoa</taxon>
        <taxon>Ecdysozoa</taxon>
        <taxon>Arthropoda</taxon>
        <taxon>Chelicerata</taxon>
        <taxon>Arachnida</taxon>
        <taxon>Acari</taxon>
        <taxon>Parasitiformes</taxon>
        <taxon>Mesostigmata</taxon>
        <taxon>Gamasina</taxon>
        <taxon>Phytoseioidea</taxon>
        <taxon>Phytoseiidae</taxon>
        <taxon>Typhlodrominae</taxon>
        <taxon>Galendromus</taxon>
    </lineage>
</organism>
<feature type="compositionally biased region" description="Acidic residues" evidence="6">
    <location>
        <begin position="19"/>
        <end position="66"/>
    </location>
</feature>
<evidence type="ECO:0000313" key="7">
    <source>
        <dbReference type="Proteomes" id="UP000694867"/>
    </source>
</evidence>
<comment type="similarity">
    <text evidence="1">Belongs to the WD repeat WDR55 family.</text>
</comment>
<evidence type="ECO:0000256" key="6">
    <source>
        <dbReference type="SAM" id="MobiDB-lite"/>
    </source>
</evidence>
<dbReference type="Proteomes" id="UP000694867">
    <property type="component" value="Unplaced"/>
</dbReference>
<dbReference type="AlphaFoldDB" id="A0AAJ6QQM6"/>
<dbReference type="SUPFAM" id="SSF50978">
    <property type="entry name" value="WD40 repeat-like"/>
    <property type="match status" value="1"/>
</dbReference>